<dbReference type="AlphaFoldDB" id="A0A1I1DCE3"/>
<gene>
    <name evidence="1" type="ORF">SAMN05421780_101121</name>
</gene>
<reference evidence="1 2" key="1">
    <citation type="submission" date="2016-10" db="EMBL/GenBank/DDBJ databases">
        <authorList>
            <person name="de Groot N.N."/>
        </authorList>
    </citation>
    <scope>NUCLEOTIDE SEQUENCE [LARGE SCALE GENOMIC DNA]</scope>
    <source>
        <strain evidence="1 2">DSM 6793</strain>
    </source>
</reference>
<dbReference type="RefSeq" id="WP_091505727.1">
    <property type="nucleotide sequence ID" value="NZ_FOLE01000001.1"/>
</dbReference>
<organism evidence="1 2">
    <name type="scientific">Flexibacter flexilis DSM 6793</name>
    <dbReference type="NCBI Taxonomy" id="927664"/>
    <lineage>
        <taxon>Bacteria</taxon>
        <taxon>Pseudomonadati</taxon>
        <taxon>Bacteroidota</taxon>
        <taxon>Cytophagia</taxon>
        <taxon>Cytophagales</taxon>
        <taxon>Flexibacteraceae</taxon>
        <taxon>Flexibacter</taxon>
    </lineage>
</organism>
<proteinExistence type="predicted"/>
<name>A0A1I1DCE3_9BACT</name>
<accession>A0A1I1DCE3</accession>
<dbReference type="STRING" id="927664.SAMN05421780_101121"/>
<keyword evidence="2" id="KW-1185">Reference proteome</keyword>
<protein>
    <submittedName>
        <fullName evidence="1">Uncharacterized protein</fullName>
    </submittedName>
</protein>
<dbReference type="Proteomes" id="UP000199514">
    <property type="component" value="Unassembled WGS sequence"/>
</dbReference>
<evidence type="ECO:0000313" key="1">
    <source>
        <dbReference type="EMBL" id="SFB72581.1"/>
    </source>
</evidence>
<dbReference type="EMBL" id="FOLE01000001">
    <property type="protein sequence ID" value="SFB72581.1"/>
    <property type="molecule type" value="Genomic_DNA"/>
</dbReference>
<sequence length="140" mass="16454">MKKSELSTAQISQIEMIYSLMKKAGWNGRISNDLFFNKEFYFPHEAVFDYHNRESNLVFMFSSSKAKVDITISDKFGYLNFVVSVDGCFEKLYEILTKFQNALSCTNYMDFIREVILNFPDKTFIYENDELKILKLNKNG</sequence>
<evidence type="ECO:0000313" key="2">
    <source>
        <dbReference type="Proteomes" id="UP000199514"/>
    </source>
</evidence>